<accession>A0ACC0UYV1</accession>
<evidence type="ECO:0000313" key="2">
    <source>
        <dbReference type="Proteomes" id="UP001163324"/>
    </source>
</evidence>
<evidence type="ECO:0000313" key="1">
    <source>
        <dbReference type="EMBL" id="KAI9899332.1"/>
    </source>
</evidence>
<dbReference type="Proteomes" id="UP001163324">
    <property type="component" value="Chromosome 5"/>
</dbReference>
<sequence>MGRFNAVILAQLLGVLWLFLFLTIGGAEWKFFLVASCWGFTSGAVLGMMIALIREVCAEGEFGTYLGINSFAVSIAGAVSIPAGTNILAILGPDVLMMIFAFSVLTSMILLCLSRAAKMKWEWAIFRKV</sequence>
<reference evidence="1" key="1">
    <citation type="submission" date="2022-10" db="EMBL/GenBank/DDBJ databases">
        <title>Complete Genome of Trichothecium roseum strain YXFP-22015, a Plant Pathogen Isolated from Citrus.</title>
        <authorList>
            <person name="Wang Y."/>
            <person name="Zhu L."/>
        </authorList>
    </citation>
    <scope>NUCLEOTIDE SEQUENCE</scope>
    <source>
        <strain evidence="1">YXFP-22015</strain>
    </source>
</reference>
<gene>
    <name evidence="1" type="ORF">N3K66_005793</name>
</gene>
<proteinExistence type="predicted"/>
<dbReference type="EMBL" id="CM047944">
    <property type="protein sequence ID" value="KAI9899332.1"/>
    <property type="molecule type" value="Genomic_DNA"/>
</dbReference>
<name>A0ACC0UYV1_9HYPO</name>
<keyword evidence="2" id="KW-1185">Reference proteome</keyword>
<protein>
    <submittedName>
        <fullName evidence="1">Uncharacterized protein</fullName>
    </submittedName>
</protein>
<organism evidence="1 2">
    <name type="scientific">Trichothecium roseum</name>
    <dbReference type="NCBI Taxonomy" id="47278"/>
    <lineage>
        <taxon>Eukaryota</taxon>
        <taxon>Fungi</taxon>
        <taxon>Dikarya</taxon>
        <taxon>Ascomycota</taxon>
        <taxon>Pezizomycotina</taxon>
        <taxon>Sordariomycetes</taxon>
        <taxon>Hypocreomycetidae</taxon>
        <taxon>Hypocreales</taxon>
        <taxon>Hypocreales incertae sedis</taxon>
        <taxon>Trichothecium</taxon>
    </lineage>
</organism>
<comment type="caution">
    <text evidence="1">The sequence shown here is derived from an EMBL/GenBank/DDBJ whole genome shotgun (WGS) entry which is preliminary data.</text>
</comment>